<reference evidence="1" key="1">
    <citation type="submission" date="2023-04" db="EMBL/GenBank/DDBJ databases">
        <title>Phytophthora fragariaefolia NBRC 109709.</title>
        <authorList>
            <person name="Ichikawa N."/>
            <person name="Sato H."/>
            <person name="Tonouchi N."/>
        </authorList>
    </citation>
    <scope>NUCLEOTIDE SEQUENCE</scope>
    <source>
        <strain evidence="1">NBRC 109709</strain>
    </source>
</reference>
<dbReference type="OrthoDB" id="10531961at2759"/>
<dbReference type="AlphaFoldDB" id="A0A9W6UE12"/>
<organism evidence="1 2">
    <name type="scientific">Phytophthora fragariaefolia</name>
    <dbReference type="NCBI Taxonomy" id="1490495"/>
    <lineage>
        <taxon>Eukaryota</taxon>
        <taxon>Sar</taxon>
        <taxon>Stramenopiles</taxon>
        <taxon>Oomycota</taxon>
        <taxon>Peronosporomycetes</taxon>
        <taxon>Peronosporales</taxon>
        <taxon>Peronosporaceae</taxon>
        <taxon>Phytophthora</taxon>
    </lineage>
</organism>
<dbReference type="Proteomes" id="UP001165121">
    <property type="component" value="Unassembled WGS sequence"/>
</dbReference>
<protein>
    <submittedName>
        <fullName evidence="1">Unnamed protein product</fullName>
    </submittedName>
</protein>
<evidence type="ECO:0000313" key="1">
    <source>
        <dbReference type="EMBL" id="GMF30421.1"/>
    </source>
</evidence>
<name>A0A9W6UE12_9STRA</name>
<sequence>MFPNNAEDINTKDCSILHLTTRITTQTASGPAARCSSRASANYVTTKKKWHVAFINDRRLAWNGADSGDFAAAKIEYRVCWLNRKRNQRSYYKKAWEPLMLLFQDGFDRELNLVDRWVRSFETNFNKFCSTDPYGKHLFGANTSGLCIFEAFMEAAKLAGLSNICTRDDIAAVVEEERRGYGFGLTDV</sequence>
<keyword evidence="2" id="KW-1185">Reference proteome</keyword>
<dbReference type="EMBL" id="BSXT01000578">
    <property type="protein sequence ID" value="GMF30421.1"/>
    <property type="molecule type" value="Genomic_DNA"/>
</dbReference>
<evidence type="ECO:0000313" key="2">
    <source>
        <dbReference type="Proteomes" id="UP001165121"/>
    </source>
</evidence>
<proteinExistence type="predicted"/>
<accession>A0A9W6UE12</accession>
<comment type="caution">
    <text evidence="1">The sequence shown here is derived from an EMBL/GenBank/DDBJ whole genome shotgun (WGS) entry which is preliminary data.</text>
</comment>
<gene>
    <name evidence="1" type="ORF">Pfra01_000674000</name>
</gene>